<dbReference type="SUPFAM" id="SSF55729">
    <property type="entry name" value="Acyl-CoA N-acyltransferases (Nat)"/>
    <property type="match status" value="1"/>
</dbReference>
<dbReference type="PANTHER" id="PTHR43072">
    <property type="entry name" value="N-ACETYLTRANSFERASE"/>
    <property type="match status" value="1"/>
</dbReference>
<dbReference type="Pfam" id="PF13420">
    <property type="entry name" value="Acetyltransf_4"/>
    <property type="match status" value="1"/>
</dbReference>
<organism evidence="4 5">
    <name type="scientific">Nocardioides islandensis</name>
    <dbReference type="NCBI Taxonomy" id="433663"/>
    <lineage>
        <taxon>Bacteria</taxon>
        <taxon>Bacillati</taxon>
        <taxon>Actinomycetota</taxon>
        <taxon>Actinomycetes</taxon>
        <taxon>Propionibacteriales</taxon>
        <taxon>Nocardioidaceae</taxon>
        <taxon>Nocardioides</taxon>
    </lineage>
</organism>
<accession>A0A930VF49</accession>
<dbReference type="PROSITE" id="PS51186">
    <property type="entry name" value="GNAT"/>
    <property type="match status" value="1"/>
</dbReference>
<dbReference type="InterPro" id="IPR000182">
    <property type="entry name" value="GNAT_dom"/>
</dbReference>
<keyword evidence="2" id="KW-0012">Acyltransferase</keyword>
<protein>
    <submittedName>
        <fullName evidence="4">N-acetyltransferase</fullName>
    </submittedName>
</protein>
<dbReference type="Proteomes" id="UP000640489">
    <property type="component" value="Unassembled WGS sequence"/>
</dbReference>
<dbReference type="GO" id="GO:0016747">
    <property type="term" value="F:acyltransferase activity, transferring groups other than amino-acyl groups"/>
    <property type="evidence" value="ECO:0007669"/>
    <property type="project" value="InterPro"/>
</dbReference>
<feature type="domain" description="N-acetyltransferase" evidence="3">
    <location>
        <begin position="1"/>
        <end position="164"/>
    </location>
</feature>
<dbReference type="EMBL" id="JADKPN010000004">
    <property type="protein sequence ID" value="MBF4763446.1"/>
    <property type="molecule type" value="Genomic_DNA"/>
</dbReference>
<evidence type="ECO:0000313" key="4">
    <source>
        <dbReference type="EMBL" id="MBF4763446.1"/>
    </source>
</evidence>
<dbReference type="PANTHER" id="PTHR43072:SF23">
    <property type="entry name" value="UPF0039 PROTEIN C11D3.02C"/>
    <property type="match status" value="1"/>
</dbReference>
<comment type="caution">
    <text evidence="4">The sequence shown here is derived from an EMBL/GenBank/DDBJ whole genome shotgun (WGS) entry which is preliminary data.</text>
</comment>
<evidence type="ECO:0000256" key="1">
    <source>
        <dbReference type="ARBA" id="ARBA00022679"/>
    </source>
</evidence>
<name>A0A930VF49_9ACTN</name>
<dbReference type="InterPro" id="IPR016181">
    <property type="entry name" value="Acyl_CoA_acyltransferase"/>
</dbReference>
<evidence type="ECO:0000259" key="3">
    <source>
        <dbReference type="PROSITE" id="PS51186"/>
    </source>
</evidence>
<dbReference type="Gene3D" id="3.40.630.30">
    <property type="match status" value="1"/>
</dbReference>
<keyword evidence="1" id="KW-0808">Transferase</keyword>
<keyword evidence="5" id="KW-1185">Reference proteome</keyword>
<evidence type="ECO:0000313" key="5">
    <source>
        <dbReference type="Proteomes" id="UP000640489"/>
    </source>
</evidence>
<proteinExistence type="predicted"/>
<dbReference type="AlphaFoldDB" id="A0A930VF49"/>
<evidence type="ECO:0000256" key="2">
    <source>
        <dbReference type="ARBA" id="ARBA00023315"/>
    </source>
</evidence>
<reference evidence="4" key="1">
    <citation type="submission" date="2020-11" db="EMBL/GenBank/DDBJ databases">
        <title>Nocardioides sp. nov., isolated from Soil of Cynanchum wilfordii Hemsley rhizosphere.</title>
        <authorList>
            <person name="Lee J.-S."/>
            <person name="Suh M.K."/>
            <person name="Kim J.-S."/>
        </authorList>
    </citation>
    <scope>NUCLEOTIDE SEQUENCE</scope>
    <source>
        <strain evidence="4">KCTC 19275</strain>
    </source>
</reference>
<sequence length="170" mass="18813">MEIRAATEEDLAEVSAIYDHHARTSVSTFDDESPGPERWAWKVSPSARPGEHLLVVVAEDGDVRGYAESSVFRNRPAYDRTREVSVYLGLDARQQGFGRKLYDELLGLLRTDGMHVAVAVIALPNPASEALHKACGFAPVGVLEQVGYKFGAWVDTAWWQLRLDDEDPAS</sequence>
<dbReference type="RefSeq" id="WP_194706620.1">
    <property type="nucleotide sequence ID" value="NZ_JADKPN010000004.1"/>
</dbReference>
<gene>
    <name evidence="4" type="ORF">ISU07_09940</name>
</gene>